<feature type="compositionally biased region" description="Acidic residues" evidence="2">
    <location>
        <begin position="189"/>
        <end position="204"/>
    </location>
</feature>
<dbReference type="GO" id="GO:0003723">
    <property type="term" value="F:RNA binding"/>
    <property type="evidence" value="ECO:0007669"/>
    <property type="project" value="UniProtKB-UniRule"/>
</dbReference>
<evidence type="ECO:0000256" key="2">
    <source>
        <dbReference type="SAM" id="MobiDB-lite"/>
    </source>
</evidence>
<sequence>MLEQETNKKPRKLRLRTIENAVIYSRSCRHSELVILSGDGLCSGSRLEHPPAAESHVGECPMRLRSFLQRLPARSTMARRQMAASATPETRLQLFSDHRCQTNNNYLPLDDSLSKPVKKKGAYPVRPGVQGFFITCDGGRERQASHEAIQVIDSFYEELVLGKDSDGKPPELPSKPLNKKIKFSYSDSDKDEDEEDEEEDEEREENSAATSKEGDASNEKAESEKLDPNERDDSPENGKEGEPGDDKEVDKTHEGQENAAEEPPAKKQCLERDVLKVTPDKVEEKSVDKLIEAEVRELADKSKRRFFPLDSGCNGVVFVQMRKRDGDPSPKEIVQHIMISAAATKKHISRFILRILPVEIACYASEEEISKAIIPLVEQYFPAETENPQKFSVLYGARANTGINRMKIIDAVAKSVPKPHKVDLNNPDKAIVVEIVKTVCLIGVIEKYKELAKYNLRQLTSSKP</sequence>
<dbReference type="EMBL" id="BTGU01000017">
    <property type="protein sequence ID" value="GMN43776.1"/>
    <property type="molecule type" value="Genomic_DNA"/>
</dbReference>
<dbReference type="InterPro" id="IPR004114">
    <property type="entry name" value="THUMP_dom"/>
</dbReference>
<feature type="compositionally biased region" description="Basic and acidic residues" evidence="2">
    <location>
        <begin position="212"/>
        <end position="256"/>
    </location>
</feature>
<name>A0AA88AP49_FICCA</name>
<dbReference type="Proteomes" id="UP001187192">
    <property type="component" value="Unassembled WGS sequence"/>
</dbReference>
<dbReference type="Gene3D" id="3.30.2300.10">
    <property type="entry name" value="THUMP superfamily"/>
    <property type="match status" value="1"/>
</dbReference>
<keyword evidence="1" id="KW-0694">RNA-binding</keyword>
<dbReference type="InterPro" id="IPR040183">
    <property type="entry name" value="THUMPD1-like"/>
</dbReference>
<dbReference type="CDD" id="cd11717">
    <property type="entry name" value="THUMP_THUMPD1_like"/>
    <property type="match status" value="1"/>
</dbReference>
<gene>
    <name evidence="4" type="ORF">TIFTF001_012973</name>
</gene>
<feature type="region of interest" description="Disordered" evidence="2">
    <location>
        <begin position="164"/>
        <end position="272"/>
    </location>
</feature>
<accession>A0AA88AP49</accession>
<protein>
    <recommendedName>
        <fullName evidence="3">THUMP domain-containing protein</fullName>
    </recommendedName>
</protein>
<reference evidence="4" key="1">
    <citation type="submission" date="2023-07" db="EMBL/GenBank/DDBJ databases">
        <title>draft genome sequence of fig (Ficus carica).</title>
        <authorList>
            <person name="Takahashi T."/>
            <person name="Nishimura K."/>
        </authorList>
    </citation>
    <scope>NUCLEOTIDE SEQUENCE</scope>
</reference>
<dbReference type="FunFam" id="3.30.2300.10:FF:000001">
    <property type="entry name" value="THUMP domain-containing protein 1"/>
    <property type="match status" value="1"/>
</dbReference>
<dbReference type="SUPFAM" id="SSF143437">
    <property type="entry name" value="THUMP domain-like"/>
    <property type="match status" value="1"/>
</dbReference>
<feature type="compositionally biased region" description="Basic and acidic residues" evidence="2">
    <location>
        <begin position="263"/>
        <end position="272"/>
    </location>
</feature>
<evidence type="ECO:0000259" key="3">
    <source>
        <dbReference type="PROSITE" id="PS51165"/>
    </source>
</evidence>
<keyword evidence="5" id="KW-1185">Reference proteome</keyword>
<dbReference type="PROSITE" id="PS51165">
    <property type="entry name" value="THUMP"/>
    <property type="match status" value="1"/>
</dbReference>
<dbReference type="Pfam" id="PF02926">
    <property type="entry name" value="THUMP"/>
    <property type="match status" value="1"/>
</dbReference>
<dbReference type="PANTHER" id="PTHR13452:SF10">
    <property type="entry name" value="THUMP DOMAIN-CONTAINING PROTEIN 1"/>
    <property type="match status" value="1"/>
</dbReference>
<evidence type="ECO:0000313" key="5">
    <source>
        <dbReference type="Proteomes" id="UP001187192"/>
    </source>
</evidence>
<dbReference type="GO" id="GO:0006400">
    <property type="term" value="P:tRNA modification"/>
    <property type="evidence" value="ECO:0007669"/>
    <property type="project" value="InterPro"/>
</dbReference>
<comment type="caution">
    <text evidence="4">The sequence shown here is derived from an EMBL/GenBank/DDBJ whole genome shotgun (WGS) entry which is preliminary data.</text>
</comment>
<dbReference type="SMART" id="SM00981">
    <property type="entry name" value="THUMP"/>
    <property type="match status" value="1"/>
</dbReference>
<evidence type="ECO:0000313" key="4">
    <source>
        <dbReference type="EMBL" id="GMN43776.1"/>
    </source>
</evidence>
<dbReference type="PANTHER" id="PTHR13452">
    <property type="entry name" value="THUMP DOMAIN CONTAINING PROTEIN 1-RELATED"/>
    <property type="match status" value="1"/>
</dbReference>
<proteinExistence type="predicted"/>
<evidence type="ECO:0000256" key="1">
    <source>
        <dbReference type="PROSITE-ProRule" id="PRU00529"/>
    </source>
</evidence>
<organism evidence="4 5">
    <name type="scientific">Ficus carica</name>
    <name type="common">Common fig</name>
    <dbReference type="NCBI Taxonomy" id="3494"/>
    <lineage>
        <taxon>Eukaryota</taxon>
        <taxon>Viridiplantae</taxon>
        <taxon>Streptophyta</taxon>
        <taxon>Embryophyta</taxon>
        <taxon>Tracheophyta</taxon>
        <taxon>Spermatophyta</taxon>
        <taxon>Magnoliopsida</taxon>
        <taxon>eudicotyledons</taxon>
        <taxon>Gunneridae</taxon>
        <taxon>Pentapetalae</taxon>
        <taxon>rosids</taxon>
        <taxon>fabids</taxon>
        <taxon>Rosales</taxon>
        <taxon>Moraceae</taxon>
        <taxon>Ficeae</taxon>
        <taxon>Ficus</taxon>
    </lineage>
</organism>
<feature type="domain" description="THUMP" evidence="3">
    <location>
        <begin position="340"/>
        <end position="446"/>
    </location>
</feature>
<dbReference type="AlphaFoldDB" id="A0AA88AP49"/>